<dbReference type="PANTHER" id="PTHR42847:SF4">
    <property type="entry name" value="ALKANESULFONATE MONOOXYGENASE-RELATED"/>
    <property type="match status" value="1"/>
</dbReference>
<feature type="domain" description="Luciferase-like" evidence="5">
    <location>
        <begin position="20"/>
        <end position="303"/>
    </location>
</feature>
<keyword evidence="4" id="KW-0503">Monooxygenase</keyword>
<evidence type="ECO:0000259" key="5">
    <source>
        <dbReference type="Pfam" id="PF00296"/>
    </source>
</evidence>
<evidence type="ECO:0000256" key="3">
    <source>
        <dbReference type="ARBA" id="ARBA00023002"/>
    </source>
</evidence>
<keyword evidence="7" id="KW-1185">Reference proteome</keyword>
<evidence type="ECO:0000256" key="2">
    <source>
        <dbReference type="ARBA" id="ARBA00022643"/>
    </source>
</evidence>
<name>A0ABU2X6D4_9ACTN</name>
<protein>
    <submittedName>
        <fullName evidence="6">LLM class flavin-dependent oxidoreductase</fullName>
    </submittedName>
</protein>
<dbReference type="SUPFAM" id="SSF51679">
    <property type="entry name" value="Bacterial luciferase-like"/>
    <property type="match status" value="1"/>
</dbReference>
<reference evidence="6" key="1">
    <citation type="submission" date="2023-09" db="EMBL/GenBank/DDBJ databases">
        <title>30 novel species of actinomycetes from the DSMZ collection.</title>
        <authorList>
            <person name="Nouioui I."/>
        </authorList>
    </citation>
    <scope>NUCLEOTIDE SEQUENCE</scope>
    <source>
        <strain evidence="6">DSM 115977</strain>
    </source>
</reference>
<gene>
    <name evidence="6" type="ORF">RM555_27880</name>
</gene>
<dbReference type="InterPro" id="IPR050172">
    <property type="entry name" value="SsuD_RutA_monooxygenase"/>
</dbReference>
<keyword evidence="1" id="KW-0285">Flavoprotein</keyword>
<dbReference type="EMBL" id="JAVRFL010000047">
    <property type="protein sequence ID" value="MDT0532822.1"/>
    <property type="molecule type" value="Genomic_DNA"/>
</dbReference>
<dbReference type="Gene3D" id="3.20.20.30">
    <property type="entry name" value="Luciferase-like domain"/>
    <property type="match status" value="1"/>
</dbReference>
<keyword evidence="2" id="KW-0288">FMN</keyword>
<dbReference type="InterPro" id="IPR011251">
    <property type="entry name" value="Luciferase-like_dom"/>
</dbReference>
<dbReference type="PANTHER" id="PTHR42847">
    <property type="entry name" value="ALKANESULFONATE MONOOXYGENASE"/>
    <property type="match status" value="1"/>
</dbReference>
<sequence length="339" mass="36590">MPDVSFITVVPRVRDLTAYADTAMSVIRRTDAADLDGVLIFTGSGAVLDPWVLATAAAAGTTRLSPLVAVNPVYQHPFTAARMVASLGLLYQRRIDLNLITGTAVSDLDALGDRLDHDDRYARLAEYVEIMMGVLGSRRPFSFDGRFYQVSRLQLTPGLPAHLLPRLFVAGQSPAARQVAERVGATSIQMLTAARPDADGAPGALNFGLLTRATAEETERVAEARFPEDPDGAKITAVTMANTDSVWKQRLFAEAEAGHGAVTVDPAYRLAPFRSGQADGPYLVADHAGAVERLLAMVRAGVHTFVLDTPTDDEDFHHLAQVVRTVRDRLRTDSTEGAR</sequence>
<evidence type="ECO:0000313" key="6">
    <source>
        <dbReference type="EMBL" id="MDT0532822.1"/>
    </source>
</evidence>
<keyword evidence="3" id="KW-0560">Oxidoreductase</keyword>
<evidence type="ECO:0000256" key="1">
    <source>
        <dbReference type="ARBA" id="ARBA00022630"/>
    </source>
</evidence>
<organism evidence="6 7">
    <name type="scientific">Micromonospora reichwaldensis</name>
    <dbReference type="NCBI Taxonomy" id="3075516"/>
    <lineage>
        <taxon>Bacteria</taxon>
        <taxon>Bacillati</taxon>
        <taxon>Actinomycetota</taxon>
        <taxon>Actinomycetes</taxon>
        <taxon>Micromonosporales</taxon>
        <taxon>Micromonosporaceae</taxon>
        <taxon>Micromonospora</taxon>
    </lineage>
</organism>
<comment type="caution">
    <text evidence="6">The sequence shown here is derived from an EMBL/GenBank/DDBJ whole genome shotgun (WGS) entry which is preliminary data.</text>
</comment>
<evidence type="ECO:0000313" key="7">
    <source>
        <dbReference type="Proteomes" id="UP001180973"/>
    </source>
</evidence>
<accession>A0ABU2X6D4</accession>
<dbReference type="Proteomes" id="UP001180973">
    <property type="component" value="Unassembled WGS sequence"/>
</dbReference>
<dbReference type="InterPro" id="IPR036661">
    <property type="entry name" value="Luciferase-like_sf"/>
</dbReference>
<dbReference type="Pfam" id="PF00296">
    <property type="entry name" value="Bac_luciferase"/>
    <property type="match status" value="1"/>
</dbReference>
<proteinExistence type="predicted"/>
<evidence type="ECO:0000256" key="4">
    <source>
        <dbReference type="ARBA" id="ARBA00023033"/>
    </source>
</evidence>
<dbReference type="RefSeq" id="WP_311414507.1">
    <property type="nucleotide sequence ID" value="NZ_JAVRFL010000047.1"/>
</dbReference>